<dbReference type="RefSeq" id="WP_276310414.1">
    <property type="nucleotide sequence ID" value="NZ_JBHRUJ010000030.1"/>
</dbReference>
<dbReference type="Proteomes" id="UP001595625">
    <property type="component" value="Unassembled WGS sequence"/>
</dbReference>
<evidence type="ECO:0000313" key="1">
    <source>
        <dbReference type="EMBL" id="MFC3212703.1"/>
    </source>
</evidence>
<reference evidence="2" key="1">
    <citation type="journal article" date="2019" name="Int. J. Syst. Evol. Microbiol.">
        <title>The Global Catalogue of Microorganisms (GCM) 10K type strain sequencing project: providing services to taxonomists for standard genome sequencing and annotation.</title>
        <authorList>
            <consortium name="The Broad Institute Genomics Platform"/>
            <consortium name="The Broad Institute Genome Sequencing Center for Infectious Disease"/>
            <person name="Wu L."/>
            <person name="Ma J."/>
        </authorList>
    </citation>
    <scope>NUCLEOTIDE SEQUENCE [LARGE SCALE GENOMIC DNA]</scope>
    <source>
        <strain evidence="2">CCM 320</strain>
    </source>
</reference>
<gene>
    <name evidence="1" type="ORF">ACFOEJ_16670</name>
</gene>
<evidence type="ECO:0000313" key="2">
    <source>
        <dbReference type="Proteomes" id="UP001595625"/>
    </source>
</evidence>
<accession>A0ABV7KTY9</accession>
<proteinExistence type="predicted"/>
<dbReference type="EMBL" id="JBHRUJ010000030">
    <property type="protein sequence ID" value="MFC3212703.1"/>
    <property type="molecule type" value="Genomic_DNA"/>
</dbReference>
<keyword evidence="2" id="KW-1185">Reference proteome</keyword>
<protein>
    <submittedName>
        <fullName evidence="1">Uncharacterized protein</fullName>
    </submittedName>
</protein>
<sequence>MSTKPYSDEDYKDAKKQGLDLDDWGDYEKYFGLGEEEDYS</sequence>
<name>A0ABV7KTY9_PLAOK</name>
<comment type="caution">
    <text evidence="1">The sequence shown here is derived from an EMBL/GenBank/DDBJ whole genome shotgun (WGS) entry which is preliminary data.</text>
</comment>
<organism evidence="1 2">
    <name type="scientific">Planomicrobium okeanokoites</name>
    <name type="common">Planococcus okeanokoites</name>
    <name type="synonym">Flavobacterium okeanokoites</name>
    <dbReference type="NCBI Taxonomy" id="244"/>
    <lineage>
        <taxon>Bacteria</taxon>
        <taxon>Bacillati</taxon>
        <taxon>Bacillota</taxon>
        <taxon>Bacilli</taxon>
        <taxon>Bacillales</taxon>
        <taxon>Caryophanaceae</taxon>
        <taxon>Planomicrobium</taxon>
    </lineage>
</organism>